<evidence type="ECO:0000313" key="8">
    <source>
        <dbReference type="Proteomes" id="UP000010552"/>
    </source>
</evidence>
<name>L5JQV3_PTEAL</name>
<evidence type="ECO:0000256" key="4">
    <source>
        <dbReference type="ARBA" id="ARBA00022525"/>
    </source>
</evidence>
<accession>L5JQV3</accession>
<evidence type="ECO:0000313" key="7">
    <source>
        <dbReference type="EMBL" id="ELK00493.1"/>
    </source>
</evidence>
<dbReference type="GO" id="GO:0005125">
    <property type="term" value="F:cytokine activity"/>
    <property type="evidence" value="ECO:0007669"/>
    <property type="project" value="UniProtKB-KW"/>
</dbReference>
<dbReference type="InParanoid" id="L5JQV3"/>
<protein>
    <submittedName>
        <fullName evidence="7">Interleukin-17C</fullName>
    </submittedName>
</protein>
<organism evidence="7 8">
    <name type="scientific">Pteropus alecto</name>
    <name type="common">Black flying fox</name>
    <dbReference type="NCBI Taxonomy" id="9402"/>
    <lineage>
        <taxon>Eukaryota</taxon>
        <taxon>Metazoa</taxon>
        <taxon>Chordata</taxon>
        <taxon>Craniata</taxon>
        <taxon>Vertebrata</taxon>
        <taxon>Euteleostomi</taxon>
        <taxon>Mammalia</taxon>
        <taxon>Eutheria</taxon>
        <taxon>Laurasiatheria</taxon>
        <taxon>Chiroptera</taxon>
        <taxon>Yinpterochiroptera</taxon>
        <taxon>Pteropodoidea</taxon>
        <taxon>Pteropodidae</taxon>
        <taxon>Pteropodinae</taxon>
        <taxon>Pteropus</taxon>
    </lineage>
</organism>
<dbReference type="GO" id="GO:0006954">
    <property type="term" value="P:inflammatory response"/>
    <property type="evidence" value="ECO:0007669"/>
    <property type="project" value="InterPro"/>
</dbReference>
<dbReference type="Pfam" id="PF06083">
    <property type="entry name" value="IL17"/>
    <property type="match status" value="1"/>
</dbReference>
<evidence type="ECO:0000256" key="5">
    <source>
        <dbReference type="ARBA" id="ARBA00022729"/>
    </source>
</evidence>
<comment type="subcellular location">
    <subcellularLocation>
        <location evidence="1">Secreted</location>
    </subcellularLocation>
</comment>
<evidence type="ECO:0000256" key="2">
    <source>
        <dbReference type="ARBA" id="ARBA00007236"/>
    </source>
</evidence>
<dbReference type="GO" id="GO:0005615">
    <property type="term" value="C:extracellular space"/>
    <property type="evidence" value="ECO:0007669"/>
    <property type="project" value="UniProtKB-KW"/>
</dbReference>
<feature type="region of interest" description="Disordered" evidence="6">
    <location>
        <begin position="1"/>
        <end position="22"/>
    </location>
</feature>
<dbReference type="Proteomes" id="UP000010552">
    <property type="component" value="Unassembled WGS sequence"/>
</dbReference>
<dbReference type="InterPro" id="IPR029034">
    <property type="entry name" value="Cystine-knot_cytokine"/>
</dbReference>
<dbReference type="AlphaFoldDB" id="L5JQV3"/>
<keyword evidence="8" id="KW-1185">Reference proteome</keyword>
<feature type="compositionally biased region" description="Pro residues" evidence="6">
    <location>
        <begin position="1"/>
        <end position="11"/>
    </location>
</feature>
<dbReference type="STRING" id="9402.L5JQV3"/>
<gene>
    <name evidence="7" type="ORF">PAL_GLEAN10025648</name>
</gene>
<dbReference type="Gene3D" id="2.10.90.10">
    <property type="entry name" value="Cystine-knot cytokines"/>
    <property type="match status" value="1"/>
</dbReference>
<reference evidence="8" key="1">
    <citation type="journal article" date="2013" name="Science">
        <title>Comparative analysis of bat genomes provides insight into the evolution of flight and immunity.</title>
        <authorList>
            <person name="Zhang G."/>
            <person name="Cowled C."/>
            <person name="Shi Z."/>
            <person name="Huang Z."/>
            <person name="Bishop-Lilly K.A."/>
            <person name="Fang X."/>
            <person name="Wynne J.W."/>
            <person name="Xiong Z."/>
            <person name="Baker M.L."/>
            <person name="Zhao W."/>
            <person name="Tachedjian M."/>
            <person name="Zhu Y."/>
            <person name="Zhou P."/>
            <person name="Jiang X."/>
            <person name="Ng J."/>
            <person name="Yang L."/>
            <person name="Wu L."/>
            <person name="Xiao J."/>
            <person name="Feng Y."/>
            <person name="Chen Y."/>
            <person name="Sun X."/>
            <person name="Zhang Y."/>
            <person name="Marsh G.A."/>
            <person name="Crameri G."/>
            <person name="Broder C.C."/>
            <person name="Frey K.G."/>
            <person name="Wang L.F."/>
            <person name="Wang J."/>
        </authorList>
    </citation>
    <scope>NUCLEOTIDE SEQUENCE [LARGE SCALE GENOMIC DNA]</scope>
</reference>
<keyword evidence="3" id="KW-0202">Cytokine</keyword>
<dbReference type="EMBL" id="KB031158">
    <property type="protein sequence ID" value="ELK00493.1"/>
    <property type="molecule type" value="Genomic_DNA"/>
</dbReference>
<dbReference type="SUPFAM" id="SSF57501">
    <property type="entry name" value="Cystine-knot cytokines"/>
    <property type="match status" value="1"/>
</dbReference>
<dbReference type="PRINTS" id="PR01932">
    <property type="entry name" value="INTRLEUKIN17"/>
</dbReference>
<dbReference type="InterPro" id="IPR020440">
    <property type="entry name" value="IL-17_chr"/>
</dbReference>
<keyword evidence="5" id="KW-0732">Signal</keyword>
<evidence type="ECO:0000256" key="1">
    <source>
        <dbReference type="ARBA" id="ARBA00004613"/>
    </source>
</evidence>
<proteinExistence type="inferred from homology"/>
<keyword evidence="4" id="KW-0964">Secreted</keyword>
<dbReference type="eggNOG" id="ENOG502S2UJ">
    <property type="taxonomic scope" value="Eukaryota"/>
</dbReference>
<evidence type="ECO:0000256" key="3">
    <source>
        <dbReference type="ARBA" id="ARBA00022514"/>
    </source>
</evidence>
<evidence type="ECO:0000256" key="6">
    <source>
        <dbReference type="SAM" id="MobiDB-lite"/>
    </source>
</evidence>
<sequence>MPGPEPQPWLPQPKVALSPPFPANHPAPWQFQELGLKDARPWPWPWVNKQGQPRTAPNDWVMDKDELFSGLLLLLWLPATLAHHGTSLWRSPHAHTHGTPRCYSAEELPLGQAPAHMLARAAKWEQSLPVALVSSLEAVDRRKRHEKPQAGTRCPVLRPEEVLEADIHQRSISPWRYRVDTDESRYPQKLAVAECLCRGCISTKTGRETAALNSVPLHQSLLVLRRRPCSQDATGTPTPGAFAFHTESIRVPVGCTCVLPRAAW</sequence>
<dbReference type="InterPro" id="IPR010345">
    <property type="entry name" value="IL-17_fam"/>
</dbReference>
<comment type="similarity">
    <text evidence="2">Belongs to the IL-17 family.</text>
</comment>